<dbReference type="InterPro" id="IPR001647">
    <property type="entry name" value="HTH_TetR"/>
</dbReference>
<dbReference type="Gene3D" id="1.10.357.10">
    <property type="entry name" value="Tetracycline Repressor, domain 2"/>
    <property type="match status" value="1"/>
</dbReference>
<proteinExistence type="predicted"/>
<evidence type="ECO:0000259" key="4">
    <source>
        <dbReference type="PROSITE" id="PS50977"/>
    </source>
</evidence>
<dbReference type="Proteomes" id="UP001432062">
    <property type="component" value="Chromosome"/>
</dbReference>
<feature type="DNA-binding region" description="H-T-H motif" evidence="2">
    <location>
        <begin position="62"/>
        <end position="81"/>
    </location>
</feature>
<feature type="compositionally biased region" description="Low complexity" evidence="3">
    <location>
        <begin position="31"/>
        <end position="40"/>
    </location>
</feature>
<dbReference type="InterPro" id="IPR036271">
    <property type="entry name" value="Tet_transcr_reg_TetR-rel_C_sf"/>
</dbReference>
<name>A0ABZ1YPE9_9NOCA</name>
<dbReference type="Pfam" id="PF00440">
    <property type="entry name" value="TetR_N"/>
    <property type="match status" value="1"/>
</dbReference>
<reference evidence="5" key="1">
    <citation type="submission" date="2022-10" db="EMBL/GenBank/DDBJ databases">
        <title>The complete genomes of actinobacterial strains from the NBC collection.</title>
        <authorList>
            <person name="Joergensen T.S."/>
            <person name="Alvarez Arevalo M."/>
            <person name="Sterndorff E.B."/>
            <person name="Faurdal D."/>
            <person name="Vuksanovic O."/>
            <person name="Mourched A.-S."/>
            <person name="Charusanti P."/>
            <person name="Shaw S."/>
            <person name="Blin K."/>
            <person name="Weber T."/>
        </authorList>
    </citation>
    <scope>NUCLEOTIDE SEQUENCE</scope>
    <source>
        <strain evidence="5">NBC_01482</strain>
    </source>
</reference>
<gene>
    <name evidence="5" type="ORF">OG563_39430</name>
</gene>
<evidence type="ECO:0000256" key="3">
    <source>
        <dbReference type="SAM" id="MobiDB-lite"/>
    </source>
</evidence>
<protein>
    <submittedName>
        <fullName evidence="5">TetR/AcrR family transcriptional regulator</fullName>
    </submittedName>
</protein>
<evidence type="ECO:0000313" key="5">
    <source>
        <dbReference type="EMBL" id="WUV45135.1"/>
    </source>
</evidence>
<feature type="region of interest" description="Disordered" evidence="3">
    <location>
        <begin position="1"/>
        <end position="40"/>
    </location>
</feature>
<dbReference type="PANTHER" id="PTHR30055">
    <property type="entry name" value="HTH-TYPE TRANSCRIPTIONAL REGULATOR RUTR"/>
    <property type="match status" value="1"/>
</dbReference>
<dbReference type="SUPFAM" id="SSF48498">
    <property type="entry name" value="Tetracyclin repressor-like, C-terminal domain"/>
    <property type="match status" value="1"/>
</dbReference>
<dbReference type="InterPro" id="IPR041490">
    <property type="entry name" value="KstR2_TetR_C"/>
</dbReference>
<accession>A0ABZ1YPE9</accession>
<dbReference type="RefSeq" id="WP_419197975.1">
    <property type="nucleotide sequence ID" value="NZ_CP109441.1"/>
</dbReference>
<evidence type="ECO:0000256" key="1">
    <source>
        <dbReference type="ARBA" id="ARBA00023125"/>
    </source>
</evidence>
<dbReference type="PROSITE" id="PS50977">
    <property type="entry name" value="HTH_TETR_2"/>
    <property type="match status" value="1"/>
</dbReference>
<keyword evidence="6" id="KW-1185">Reference proteome</keyword>
<dbReference type="PANTHER" id="PTHR30055:SF237">
    <property type="entry name" value="TRANSCRIPTIONAL REPRESSOR MCE3R"/>
    <property type="match status" value="1"/>
</dbReference>
<dbReference type="EMBL" id="CP109441">
    <property type="protein sequence ID" value="WUV45135.1"/>
    <property type="molecule type" value="Genomic_DNA"/>
</dbReference>
<dbReference type="InterPro" id="IPR050109">
    <property type="entry name" value="HTH-type_TetR-like_transc_reg"/>
</dbReference>
<keyword evidence="1 2" id="KW-0238">DNA-binding</keyword>
<organism evidence="5 6">
    <name type="scientific">Nocardia vinacea</name>
    <dbReference type="NCBI Taxonomy" id="96468"/>
    <lineage>
        <taxon>Bacteria</taxon>
        <taxon>Bacillati</taxon>
        <taxon>Actinomycetota</taxon>
        <taxon>Actinomycetes</taxon>
        <taxon>Mycobacteriales</taxon>
        <taxon>Nocardiaceae</taxon>
        <taxon>Nocardia</taxon>
    </lineage>
</organism>
<dbReference type="PRINTS" id="PR00455">
    <property type="entry name" value="HTHTETR"/>
</dbReference>
<dbReference type="SUPFAM" id="SSF46689">
    <property type="entry name" value="Homeodomain-like"/>
    <property type="match status" value="1"/>
</dbReference>
<dbReference type="Pfam" id="PF17932">
    <property type="entry name" value="TetR_C_24"/>
    <property type="match status" value="1"/>
</dbReference>
<dbReference type="InterPro" id="IPR009057">
    <property type="entry name" value="Homeodomain-like_sf"/>
</dbReference>
<dbReference type="Gene3D" id="1.10.10.60">
    <property type="entry name" value="Homeodomain-like"/>
    <property type="match status" value="1"/>
</dbReference>
<feature type="domain" description="HTH tetR-type" evidence="4">
    <location>
        <begin position="39"/>
        <end position="99"/>
    </location>
</feature>
<sequence>MTAASHSDSMRGGGRVTGGPELASPRRRGRPPAAETTAEATRARIVAAAVELFAEQGFHGTGVAEIGDRAGVQRGALYYHIGSKEELLWQILRDYIQLMLTDAQRISRGIDDPIVKLRKLIHSHVGLIIEHRREVAIQLRDVTALTGERGEELQEMRDEIQACWQRVIDAGHAAGLLRTDDHVVTNSVLGMLNMVTFWYRPHGGRSPDEIADIVASTILDGITDTKG</sequence>
<evidence type="ECO:0000256" key="2">
    <source>
        <dbReference type="PROSITE-ProRule" id="PRU00335"/>
    </source>
</evidence>
<evidence type="ECO:0000313" key="6">
    <source>
        <dbReference type="Proteomes" id="UP001432062"/>
    </source>
</evidence>